<protein>
    <submittedName>
        <fullName evidence="1">Uncharacterized protein</fullName>
    </submittedName>
</protein>
<sequence>MVTVAEHLLVCSETLLEFVVEHKSLLWFRSSVLLLRGGGRPFVCRWLTLACCVRVFESMILFGVSPS</sequence>
<dbReference type="Proteomes" id="UP000029120">
    <property type="component" value="Chromosome 5"/>
</dbReference>
<dbReference type="EMBL" id="CM002873">
    <property type="protein sequence ID" value="KFK34533.1"/>
    <property type="molecule type" value="Genomic_DNA"/>
</dbReference>
<reference evidence="2" key="1">
    <citation type="journal article" date="2015" name="Nat. Plants">
        <title>Genome expansion of Arabis alpina linked with retrotransposition and reduced symmetric DNA methylation.</title>
        <authorList>
            <person name="Willing E.M."/>
            <person name="Rawat V."/>
            <person name="Mandakova T."/>
            <person name="Maumus F."/>
            <person name="James G.V."/>
            <person name="Nordstroem K.J."/>
            <person name="Becker C."/>
            <person name="Warthmann N."/>
            <person name="Chica C."/>
            <person name="Szarzynska B."/>
            <person name="Zytnicki M."/>
            <person name="Albani M.C."/>
            <person name="Kiefer C."/>
            <person name="Bergonzi S."/>
            <person name="Castaings L."/>
            <person name="Mateos J.L."/>
            <person name="Berns M.C."/>
            <person name="Bujdoso N."/>
            <person name="Piofczyk T."/>
            <person name="de Lorenzo L."/>
            <person name="Barrero-Sicilia C."/>
            <person name="Mateos I."/>
            <person name="Piednoel M."/>
            <person name="Hagmann J."/>
            <person name="Chen-Min-Tao R."/>
            <person name="Iglesias-Fernandez R."/>
            <person name="Schuster S.C."/>
            <person name="Alonso-Blanco C."/>
            <person name="Roudier F."/>
            <person name="Carbonero P."/>
            <person name="Paz-Ares J."/>
            <person name="Davis S.J."/>
            <person name="Pecinka A."/>
            <person name="Quesneville H."/>
            <person name="Colot V."/>
            <person name="Lysak M.A."/>
            <person name="Weigel D."/>
            <person name="Coupland G."/>
            <person name="Schneeberger K."/>
        </authorList>
    </citation>
    <scope>NUCLEOTIDE SEQUENCE [LARGE SCALE GENOMIC DNA]</scope>
    <source>
        <strain evidence="2">cv. Pajares</strain>
    </source>
</reference>
<proteinExistence type="predicted"/>
<dbReference type="AlphaFoldDB" id="A0A087GXD1"/>
<gene>
    <name evidence="1" type="ordered locus">AALP_Aa5g158300</name>
</gene>
<name>A0A087GXD1_ARAAL</name>
<keyword evidence="2" id="KW-1185">Reference proteome</keyword>
<accession>A0A087GXD1</accession>
<organism evidence="1 2">
    <name type="scientific">Arabis alpina</name>
    <name type="common">Alpine rock-cress</name>
    <dbReference type="NCBI Taxonomy" id="50452"/>
    <lineage>
        <taxon>Eukaryota</taxon>
        <taxon>Viridiplantae</taxon>
        <taxon>Streptophyta</taxon>
        <taxon>Embryophyta</taxon>
        <taxon>Tracheophyta</taxon>
        <taxon>Spermatophyta</taxon>
        <taxon>Magnoliopsida</taxon>
        <taxon>eudicotyledons</taxon>
        <taxon>Gunneridae</taxon>
        <taxon>Pentapetalae</taxon>
        <taxon>rosids</taxon>
        <taxon>malvids</taxon>
        <taxon>Brassicales</taxon>
        <taxon>Brassicaceae</taxon>
        <taxon>Arabideae</taxon>
        <taxon>Arabis</taxon>
    </lineage>
</organism>
<evidence type="ECO:0000313" key="2">
    <source>
        <dbReference type="Proteomes" id="UP000029120"/>
    </source>
</evidence>
<dbReference type="Gramene" id="KFK34533">
    <property type="protein sequence ID" value="KFK34533"/>
    <property type="gene ID" value="AALP_AA5G158300"/>
</dbReference>
<evidence type="ECO:0000313" key="1">
    <source>
        <dbReference type="EMBL" id="KFK34533.1"/>
    </source>
</evidence>